<dbReference type="InterPro" id="IPR013785">
    <property type="entry name" value="Aldolase_TIM"/>
</dbReference>
<evidence type="ECO:0000256" key="3">
    <source>
        <dbReference type="ARBA" id="ARBA00023002"/>
    </source>
</evidence>
<proteinExistence type="inferred from homology"/>
<dbReference type="AlphaFoldDB" id="A0A437RAE2"/>
<dbReference type="Proteomes" id="UP000285575">
    <property type="component" value="Unassembled WGS sequence"/>
</dbReference>
<feature type="domain" description="NADH:flavin oxidoreductase/NADH oxidase N-terminal" evidence="4">
    <location>
        <begin position="4"/>
        <end position="335"/>
    </location>
</feature>
<comment type="caution">
    <text evidence="5">The sequence shown here is derived from an EMBL/GenBank/DDBJ whole genome shotgun (WGS) entry which is preliminary data.</text>
</comment>
<evidence type="ECO:0000313" key="5">
    <source>
        <dbReference type="EMBL" id="RVU43751.1"/>
    </source>
</evidence>
<dbReference type="GO" id="GO:0010181">
    <property type="term" value="F:FMN binding"/>
    <property type="evidence" value="ECO:0007669"/>
    <property type="project" value="InterPro"/>
</dbReference>
<dbReference type="EMBL" id="SACR01000006">
    <property type="protein sequence ID" value="RVU43751.1"/>
    <property type="molecule type" value="Genomic_DNA"/>
</dbReference>
<comment type="cofactor">
    <cofactor evidence="1">
        <name>FMN</name>
        <dbReference type="ChEBI" id="CHEBI:58210"/>
    </cofactor>
</comment>
<evidence type="ECO:0000256" key="1">
    <source>
        <dbReference type="ARBA" id="ARBA00001917"/>
    </source>
</evidence>
<dbReference type="GO" id="GO:0016628">
    <property type="term" value="F:oxidoreductase activity, acting on the CH-CH group of donors, NAD or NADP as acceptor"/>
    <property type="evidence" value="ECO:0007669"/>
    <property type="project" value="UniProtKB-ARBA"/>
</dbReference>
<sequence length="371" mass="39479">MPTLFDPLPMGALTLPNRIVMAPLTRTRAGRSHIANALMAEHYAQRASAGLLIAEATMVAADGCAFTGEPGIFDEACVQGWRRVTDAVHAAGGRIQLQIWHPGRSAHSSLNGGVQPISSGERAIQGLINTPSGKQPYETPRRLRDDELPGIVELFRQATRRALQAGFDGVQLHGAHGYLLDQFLRDGVNDRRGPGFERYGGSLENRACLLLECADAAIAEAGADRVGVRLSPLAGSNDLQDSDPEALVAHLAQQLGRRRIACLELRHMDPALASERRIAAVARQHFPGVLLRNGGFTAATAQAALDEGSADAVAFGRAYIANPDLVERLRAGAALNEPDPRTYYGLGAAGYTDYPRLNAAAAAGSEQEPCA</sequence>
<evidence type="ECO:0000313" key="6">
    <source>
        <dbReference type="Proteomes" id="UP000285575"/>
    </source>
</evidence>
<comment type="similarity">
    <text evidence="2">Belongs to the NADH:flavin oxidoreductase/NADH oxidase family.</text>
</comment>
<keyword evidence="3" id="KW-0560">Oxidoreductase</keyword>
<protein>
    <submittedName>
        <fullName evidence="5">Alkene reductase</fullName>
    </submittedName>
</protein>
<gene>
    <name evidence="5" type="ORF">EOE66_18930</name>
</gene>
<organism evidence="5 6">
    <name type="scientific">Rubrivivax rivuli</name>
    <dbReference type="NCBI Taxonomy" id="1862385"/>
    <lineage>
        <taxon>Bacteria</taxon>
        <taxon>Pseudomonadati</taxon>
        <taxon>Pseudomonadota</taxon>
        <taxon>Betaproteobacteria</taxon>
        <taxon>Burkholderiales</taxon>
        <taxon>Sphaerotilaceae</taxon>
        <taxon>Rubrivivax</taxon>
    </lineage>
</organism>
<accession>A0A437RAE2</accession>
<dbReference type="InterPro" id="IPR045247">
    <property type="entry name" value="Oye-like"/>
</dbReference>
<reference evidence="5 6" key="1">
    <citation type="submission" date="2019-01" db="EMBL/GenBank/DDBJ databases">
        <authorList>
            <person name="Chen W.-M."/>
        </authorList>
    </citation>
    <scope>NUCLEOTIDE SEQUENCE [LARGE SCALE GENOMIC DNA]</scope>
    <source>
        <strain evidence="5 6">KYPY4</strain>
    </source>
</reference>
<name>A0A437RAE2_9BURK</name>
<dbReference type="GO" id="GO:0005829">
    <property type="term" value="C:cytosol"/>
    <property type="evidence" value="ECO:0007669"/>
    <property type="project" value="UniProtKB-ARBA"/>
</dbReference>
<dbReference type="Pfam" id="PF00724">
    <property type="entry name" value="Oxidored_FMN"/>
    <property type="match status" value="1"/>
</dbReference>
<dbReference type="InterPro" id="IPR001155">
    <property type="entry name" value="OxRdtase_FMN_N"/>
</dbReference>
<dbReference type="CDD" id="cd02933">
    <property type="entry name" value="OYE_like_FMN"/>
    <property type="match status" value="1"/>
</dbReference>
<dbReference type="Gene3D" id="3.20.20.70">
    <property type="entry name" value="Aldolase class I"/>
    <property type="match status" value="1"/>
</dbReference>
<evidence type="ECO:0000256" key="2">
    <source>
        <dbReference type="ARBA" id="ARBA00005979"/>
    </source>
</evidence>
<dbReference type="SUPFAM" id="SSF51395">
    <property type="entry name" value="FMN-linked oxidoreductases"/>
    <property type="match status" value="1"/>
</dbReference>
<dbReference type="RefSeq" id="WP_128230309.1">
    <property type="nucleotide sequence ID" value="NZ_SACR01000006.1"/>
</dbReference>
<keyword evidence="6" id="KW-1185">Reference proteome</keyword>
<dbReference type="OrthoDB" id="8985337at2"/>
<dbReference type="PANTHER" id="PTHR22893">
    <property type="entry name" value="NADH OXIDOREDUCTASE-RELATED"/>
    <property type="match status" value="1"/>
</dbReference>
<dbReference type="FunFam" id="3.20.20.70:FF:000059">
    <property type="entry name" value="N-ethylmaleimide reductase, FMN-linked"/>
    <property type="match status" value="1"/>
</dbReference>
<evidence type="ECO:0000259" key="4">
    <source>
        <dbReference type="Pfam" id="PF00724"/>
    </source>
</evidence>
<dbReference type="PANTHER" id="PTHR22893:SF98">
    <property type="entry name" value="OXIDOREDUCTASE"/>
    <property type="match status" value="1"/>
</dbReference>